<evidence type="ECO:0000313" key="1">
    <source>
        <dbReference type="EMBL" id="GBP65802.1"/>
    </source>
</evidence>
<sequence length="116" mass="13244">MVFEECVLPLVTYGYQTCSVTVDLIYELRVTQRAVERSLLEMSLRDKRKIDVETVMLESSVVRRKMWSLGRVAVVWPSGKVNDSDLIKLIYRANEYDGKSAKVAPGKPMEITLMAQ</sequence>
<protein>
    <submittedName>
        <fullName evidence="1">Uncharacterized protein</fullName>
    </submittedName>
</protein>
<comment type="caution">
    <text evidence="1">The sequence shown here is derived from an EMBL/GenBank/DDBJ whole genome shotgun (WGS) entry which is preliminary data.</text>
</comment>
<dbReference type="OrthoDB" id="407509at2759"/>
<gene>
    <name evidence="1" type="ORF">EVAR_30862_1</name>
</gene>
<proteinExistence type="predicted"/>
<name>A0A4C1XS33_EUMVA</name>
<keyword evidence="2" id="KW-1185">Reference proteome</keyword>
<evidence type="ECO:0000313" key="2">
    <source>
        <dbReference type="Proteomes" id="UP000299102"/>
    </source>
</evidence>
<reference evidence="1 2" key="1">
    <citation type="journal article" date="2019" name="Commun. Biol.">
        <title>The bagworm genome reveals a unique fibroin gene that provides high tensile strength.</title>
        <authorList>
            <person name="Kono N."/>
            <person name="Nakamura H."/>
            <person name="Ohtoshi R."/>
            <person name="Tomita M."/>
            <person name="Numata K."/>
            <person name="Arakawa K."/>
        </authorList>
    </citation>
    <scope>NUCLEOTIDE SEQUENCE [LARGE SCALE GENOMIC DNA]</scope>
</reference>
<dbReference type="Proteomes" id="UP000299102">
    <property type="component" value="Unassembled WGS sequence"/>
</dbReference>
<organism evidence="1 2">
    <name type="scientific">Eumeta variegata</name>
    <name type="common">Bagworm moth</name>
    <name type="synonym">Eumeta japonica</name>
    <dbReference type="NCBI Taxonomy" id="151549"/>
    <lineage>
        <taxon>Eukaryota</taxon>
        <taxon>Metazoa</taxon>
        <taxon>Ecdysozoa</taxon>
        <taxon>Arthropoda</taxon>
        <taxon>Hexapoda</taxon>
        <taxon>Insecta</taxon>
        <taxon>Pterygota</taxon>
        <taxon>Neoptera</taxon>
        <taxon>Endopterygota</taxon>
        <taxon>Lepidoptera</taxon>
        <taxon>Glossata</taxon>
        <taxon>Ditrysia</taxon>
        <taxon>Tineoidea</taxon>
        <taxon>Psychidae</taxon>
        <taxon>Oiketicinae</taxon>
        <taxon>Eumeta</taxon>
    </lineage>
</organism>
<accession>A0A4C1XS33</accession>
<dbReference type="EMBL" id="BGZK01000939">
    <property type="protein sequence ID" value="GBP65802.1"/>
    <property type="molecule type" value="Genomic_DNA"/>
</dbReference>
<dbReference type="AlphaFoldDB" id="A0A4C1XS33"/>